<protein>
    <recommendedName>
        <fullName evidence="10">AAA+ ATPase domain-containing protein</fullName>
    </recommendedName>
</protein>
<dbReference type="GO" id="GO:0005737">
    <property type="term" value="C:cytoplasm"/>
    <property type="evidence" value="ECO:0007669"/>
    <property type="project" value="TreeGrafter"/>
</dbReference>
<evidence type="ECO:0000313" key="8">
    <source>
        <dbReference type="EMBL" id="OGK53170.1"/>
    </source>
</evidence>
<dbReference type="Pfam" id="PF10431">
    <property type="entry name" value="ClpB_D2-small"/>
    <property type="match status" value="1"/>
</dbReference>
<dbReference type="InterPro" id="IPR019489">
    <property type="entry name" value="Clp_ATPase_C"/>
</dbReference>
<dbReference type="Pfam" id="PF00004">
    <property type="entry name" value="AAA"/>
    <property type="match status" value="1"/>
</dbReference>
<proteinExistence type="predicted"/>
<dbReference type="InterPro" id="IPR003593">
    <property type="entry name" value="AAA+_ATPase"/>
</dbReference>
<dbReference type="InterPro" id="IPR050130">
    <property type="entry name" value="ClpA_ClpB"/>
</dbReference>
<dbReference type="GO" id="GO:0034605">
    <property type="term" value="P:cellular response to heat"/>
    <property type="evidence" value="ECO:0007669"/>
    <property type="project" value="TreeGrafter"/>
</dbReference>
<dbReference type="Gene3D" id="3.40.50.300">
    <property type="entry name" value="P-loop containing nucleotide triphosphate hydrolases"/>
    <property type="match status" value="2"/>
</dbReference>
<evidence type="ECO:0000256" key="4">
    <source>
        <dbReference type="ARBA" id="ARBA00023186"/>
    </source>
</evidence>
<comment type="caution">
    <text evidence="8">The sequence shown here is derived from an EMBL/GenBank/DDBJ whole genome shotgun (WGS) entry which is preliminary data.</text>
</comment>
<dbReference type="InterPro" id="IPR003959">
    <property type="entry name" value="ATPase_AAA_core"/>
</dbReference>
<dbReference type="GO" id="GO:0016887">
    <property type="term" value="F:ATP hydrolysis activity"/>
    <property type="evidence" value="ECO:0007669"/>
    <property type="project" value="InterPro"/>
</dbReference>
<dbReference type="SMART" id="SM00382">
    <property type="entry name" value="AAA"/>
    <property type="match status" value="2"/>
</dbReference>
<dbReference type="Proteomes" id="UP000177418">
    <property type="component" value="Unassembled WGS sequence"/>
</dbReference>
<keyword evidence="5" id="KW-0812">Transmembrane</keyword>
<evidence type="ECO:0000256" key="2">
    <source>
        <dbReference type="ARBA" id="ARBA00022741"/>
    </source>
</evidence>
<reference evidence="8 9" key="1">
    <citation type="journal article" date="2016" name="Nat. Commun.">
        <title>Thousands of microbial genomes shed light on interconnected biogeochemical processes in an aquifer system.</title>
        <authorList>
            <person name="Anantharaman K."/>
            <person name="Brown C.T."/>
            <person name="Hug L.A."/>
            <person name="Sharon I."/>
            <person name="Castelle C.J."/>
            <person name="Probst A.J."/>
            <person name="Thomas B.C."/>
            <person name="Singh A."/>
            <person name="Wilkins M.J."/>
            <person name="Karaoz U."/>
            <person name="Brodie E.L."/>
            <person name="Williams K.H."/>
            <person name="Hubbard S.S."/>
            <person name="Banfield J.F."/>
        </authorList>
    </citation>
    <scope>NUCLEOTIDE SEQUENCE [LARGE SCALE GENOMIC DNA]</scope>
</reference>
<keyword evidence="5" id="KW-0472">Membrane</keyword>
<evidence type="ECO:0000256" key="1">
    <source>
        <dbReference type="ARBA" id="ARBA00022737"/>
    </source>
</evidence>
<dbReference type="Pfam" id="PF07724">
    <property type="entry name" value="AAA_2"/>
    <property type="match status" value="1"/>
</dbReference>
<dbReference type="InterPro" id="IPR041546">
    <property type="entry name" value="ClpA/ClpB_AAA_lid"/>
</dbReference>
<evidence type="ECO:0008006" key="10">
    <source>
        <dbReference type="Google" id="ProtNLM"/>
    </source>
</evidence>
<dbReference type="PANTHER" id="PTHR11638:SF18">
    <property type="entry name" value="HEAT SHOCK PROTEIN 104"/>
    <property type="match status" value="1"/>
</dbReference>
<evidence type="ECO:0000259" key="6">
    <source>
        <dbReference type="SMART" id="SM00382"/>
    </source>
</evidence>
<evidence type="ECO:0000259" key="7">
    <source>
        <dbReference type="SMART" id="SM01086"/>
    </source>
</evidence>
<accession>A0A1F7JC40</accession>
<dbReference type="SMART" id="SM01086">
    <property type="entry name" value="ClpB_D2-small"/>
    <property type="match status" value="1"/>
</dbReference>
<name>A0A1F7JC40_9BACT</name>
<feature type="domain" description="AAA+ ATPase" evidence="6">
    <location>
        <begin position="496"/>
        <end position="641"/>
    </location>
</feature>
<dbReference type="GO" id="GO:0005524">
    <property type="term" value="F:ATP binding"/>
    <property type="evidence" value="ECO:0007669"/>
    <property type="project" value="UniProtKB-KW"/>
</dbReference>
<dbReference type="InterPro" id="IPR001270">
    <property type="entry name" value="ClpA/B"/>
</dbReference>
<keyword evidence="2" id="KW-0547">Nucleotide-binding</keyword>
<dbReference type="InterPro" id="IPR027417">
    <property type="entry name" value="P-loop_NTPase"/>
</dbReference>
<feature type="domain" description="AAA+ ATPase" evidence="6">
    <location>
        <begin position="222"/>
        <end position="363"/>
    </location>
</feature>
<dbReference type="AlphaFoldDB" id="A0A1F7JC40"/>
<dbReference type="PRINTS" id="PR00300">
    <property type="entry name" value="CLPPROTEASEA"/>
</dbReference>
<evidence type="ECO:0000256" key="3">
    <source>
        <dbReference type="ARBA" id="ARBA00022840"/>
    </source>
</evidence>
<dbReference type="CDD" id="cd00009">
    <property type="entry name" value="AAA"/>
    <property type="match status" value="1"/>
</dbReference>
<gene>
    <name evidence="8" type="ORF">A3H78_06180</name>
</gene>
<keyword evidence="1" id="KW-0677">Repeat</keyword>
<evidence type="ECO:0000256" key="5">
    <source>
        <dbReference type="SAM" id="Phobius"/>
    </source>
</evidence>
<keyword evidence="4" id="KW-0143">Chaperone</keyword>
<keyword evidence="5" id="KW-1133">Transmembrane helix</keyword>
<sequence length="743" mass="84797">MKPSFFAFVKVKNAEFITAISNYFIFLPYFFSVKQLFKTLFRPWKNIIVMRPKVSESINDWFSRLSFNFISSMLGACMRLSIIGVYLIVQTSFVVFLPLIVMGYFLILPISYVQSLLQKPQEQLKDQYKSDFIKKRCLGEENQEIVSLWFENYYTNHINRKPWWDLDVLLSTPPLARDWTAGYTPTLDQYGEDITLAKPHYINLVDREKEITQIEQILSKSDERNCIIVGPEGVGKHTIIEGLAKKIFEGKSSPLLAYKRIIKVDMEQILSQSVDFSQREQLIKNVFLEAANATGVIILIDNFEKYISSGEDRINLTNAISTYAKSSQLQIIGITTPYLYEKYILRNELIKILFEKVDVYEITKKEAVEILLSSVFTFEHRFKVIIPYETVISLIDKSDFYITAIPFPEKAIDMLDEICVFAAQNKKTTTVTPDLIDDVLTRKTHAPVKLDNAFKLKLLKLESELKKNIIAQDEGVNILASSLRKSFIAGISRKKPLATLLFLGPTGVGKTETAKVINNIIFGSDKSLIRFDMSLYQTKFDIPNLIGSQDTNNPGLLSSAIRKKPYGVLLIDEIEKADQDLLNIFLTILDEGYFTDGFGEKVNCKNIIVIATSNAGANFLHELILQSKDFDSTSLINYLIDENVFLPEFLNRFDGVVVYKPLDRAAIYIITTRMVDDVIKKIEKDHQVKINVSKGFIGTLIDKGYNPVFGAREMARVVRSELEDKLAKMVLQDKLKQGDVITF</sequence>
<organism evidence="8 9">
    <name type="scientific">Candidatus Roizmanbacteria bacterium RIFCSPLOWO2_02_FULL_36_11</name>
    <dbReference type="NCBI Taxonomy" id="1802071"/>
    <lineage>
        <taxon>Bacteria</taxon>
        <taxon>Candidatus Roizmaniibacteriota</taxon>
    </lineage>
</organism>
<keyword evidence="3" id="KW-0067">ATP-binding</keyword>
<dbReference type="PANTHER" id="PTHR11638">
    <property type="entry name" value="ATP-DEPENDENT CLP PROTEASE"/>
    <property type="match status" value="1"/>
</dbReference>
<dbReference type="EMBL" id="MGAV01000023">
    <property type="protein sequence ID" value="OGK53170.1"/>
    <property type="molecule type" value="Genomic_DNA"/>
</dbReference>
<dbReference type="SUPFAM" id="SSF52540">
    <property type="entry name" value="P-loop containing nucleoside triphosphate hydrolases"/>
    <property type="match status" value="2"/>
</dbReference>
<feature type="transmembrane region" description="Helical" evidence="5">
    <location>
        <begin position="20"/>
        <end position="41"/>
    </location>
</feature>
<feature type="domain" description="Clp ATPase C-terminal" evidence="7">
    <location>
        <begin position="662"/>
        <end position="743"/>
    </location>
</feature>
<dbReference type="Pfam" id="PF17871">
    <property type="entry name" value="AAA_lid_9"/>
    <property type="match status" value="1"/>
</dbReference>
<dbReference type="Gene3D" id="1.10.8.60">
    <property type="match status" value="2"/>
</dbReference>
<dbReference type="CDD" id="cd19499">
    <property type="entry name" value="RecA-like_ClpB_Hsp104-like"/>
    <property type="match status" value="1"/>
</dbReference>
<evidence type="ECO:0000313" key="9">
    <source>
        <dbReference type="Proteomes" id="UP000177418"/>
    </source>
</evidence>